<accession>A0A0D0CRS9</accession>
<dbReference type="InterPro" id="IPR050863">
    <property type="entry name" value="CenT-Element_Derived"/>
</dbReference>
<dbReference type="HOGENOM" id="CLU_088458_4_1_1"/>
<dbReference type="OrthoDB" id="162969at2759"/>
<protein>
    <recommendedName>
        <fullName evidence="1">DDE-1 domain-containing protein</fullName>
    </recommendedName>
</protein>
<feature type="domain" description="DDE-1" evidence="1">
    <location>
        <begin position="3"/>
        <end position="114"/>
    </location>
</feature>
<dbReference type="InParanoid" id="A0A0D0CRS9"/>
<dbReference type="AlphaFoldDB" id="A0A0D0CRS9"/>
<dbReference type="EMBL" id="KN829688">
    <property type="protein sequence ID" value="KIK73491.1"/>
    <property type="molecule type" value="Genomic_DNA"/>
</dbReference>
<dbReference type="GO" id="GO:0005634">
    <property type="term" value="C:nucleus"/>
    <property type="evidence" value="ECO:0007669"/>
    <property type="project" value="TreeGrafter"/>
</dbReference>
<keyword evidence="3" id="KW-1185">Reference proteome</keyword>
<evidence type="ECO:0000313" key="2">
    <source>
        <dbReference type="EMBL" id="KIK73491.1"/>
    </source>
</evidence>
<evidence type="ECO:0000313" key="3">
    <source>
        <dbReference type="Proteomes" id="UP000054538"/>
    </source>
</evidence>
<sequence length="120" mass="14218">LIVRWLKKFDLKMRYSNRHVCLLVDNFSGHIVTYQPTNVQVEFFEPNMTSFVQPCDAGIIHCFKALYCQHFCRRAIDLDELGERNIYKINILEGIMMAQRAWDQVSLATIKHCWNHTQIQ</sequence>
<organism evidence="2 3">
    <name type="scientific">Paxillus rubicundulus Ve08.2h10</name>
    <dbReference type="NCBI Taxonomy" id="930991"/>
    <lineage>
        <taxon>Eukaryota</taxon>
        <taxon>Fungi</taxon>
        <taxon>Dikarya</taxon>
        <taxon>Basidiomycota</taxon>
        <taxon>Agaricomycotina</taxon>
        <taxon>Agaricomycetes</taxon>
        <taxon>Agaricomycetidae</taxon>
        <taxon>Boletales</taxon>
        <taxon>Paxilineae</taxon>
        <taxon>Paxillaceae</taxon>
        <taxon>Paxillus</taxon>
    </lineage>
</organism>
<name>A0A0D0CRS9_9AGAM</name>
<gene>
    <name evidence="2" type="ORF">PAXRUDRAFT_48293</name>
</gene>
<dbReference type="Pfam" id="PF03184">
    <property type="entry name" value="DDE_1"/>
    <property type="match status" value="1"/>
</dbReference>
<dbReference type="PANTHER" id="PTHR19303:SF73">
    <property type="entry name" value="PROTEIN PDC2"/>
    <property type="match status" value="1"/>
</dbReference>
<dbReference type="PANTHER" id="PTHR19303">
    <property type="entry name" value="TRANSPOSON"/>
    <property type="match status" value="1"/>
</dbReference>
<evidence type="ECO:0000259" key="1">
    <source>
        <dbReference type="Pfam" id="PF03184"/>
    </source>
</evidence>
<dbReference type="GO" id="GO:0003677">
    <property type="term" value="F:DNA binding"/>
    <property type="evidence" value="ECO:0007669"/>
    <property type="project" value="TreeGrafter"/>
</dbReference>
<dbReference type="Proteomes" id="UP000054538">
    <property type="component" value="Unassembled WGS sequence"/>
</dbReference>
<feature type="non-terminal residue" evidence="2">
    <location>
        <position position="1"/>
    </location>
</feature>
<feature type="non-terminal residue" evidence="2">
    <location>
        <position position="120"/>
    </location>
</feature>
<reference evidence="2 3" key="1">
    <citation type="submission" date="2014-04" db="EMBL/GenBank/DDBJ databases">
        <authorList>
            <consortium name="DOE Joint Genome Institute"/>
            <person name="Kuo A."/>
            <person name="Kohler A."/>
            <person name="Jargeat P."/>
            <person name="Nagy L.G."/>
            <person name="Floudas D."/>
            <person name="Copeland A."/>
            <person name="Barry K.W."/>
            <person name="Cichocki N."/>
            <person name="Veneault-Fourrey C."/>
            <person name="LaButti K."/>
            <person name="Lindquist E.A."/>
            <person name="Lipzen A."/>
            <person name="Lundell T."/>
            <person name="Morin E."/>
            <person name="Murat C."/>
            <person name="Sun H."/>
            <person name="Tunlid A."/>
            <person name="Henrissat B."/>
            <person name="Grigoriev I.V."/>
            <person name="Hibbett D.S."/>
            <person name="Martin F."/>
            <person name="Nordberg H.P."/>
            <person name="Cantor M.N."/>
            <person name="Hua S.X."/>
        </authorList>
    </citation>
    <scope>NUCLEOTIDE SEQUENCE [LARGE SCALE GENOMIC DNA]</scope>
    <source>
        <strain evidence="2 3">Ve08.2h10</strain>
    </source>
</reference>
<proteinExistence type="predicted"/>
<dbReference type="InterPro" id="IPR004875">
    <property type="entry name" value="DDE_SF_endonuclease_dom"/>
</dbReference>
<reference evidence="3" key="2">
    <citation type="submission" date="2015-01" db="EMBL/GenBank/DDBJ databases">
        <title>Evolutionary Origins and Diversification of the Mycorrhizal Mutualists.</title>
        <authorList>
            <consortium name="DOE Joint Genome Institute"/>
            <consortium name="Mycorrhizal Genomics Consortium"/>
            <person name="Kohler A."/>
            <person name="Kuo A."/>
            <person name="Nagy L.G."/>
            <person name="Floudas D."/>
            <person name="Copeland A."/>
            <person name="Barry K.W."/>
            <person name="Cichocki N."/>
            <person name="Veneault-Fourrey C."/>
            <person name="LaButti K."/>
            <person name="Lindquist E.A."/>
            <person name="Lipzen A."/>
            <person name="Lundell T."/>
            <person name="Morin E."/>
            <person name="Murat C."/>
            <person name="Riley R."/>
            <person name="Ohm R."/>
            <person name="Sun H."/>
            <person name="Tunlid A."/>
            <person name="Henrissat B."/>
            <person name="Grigoriev I.V."/>
            <person name="Hibbett D.S."/>
            <person name="Martin F."/>
        </authorList>
    </citation>
    <scope>NUCLEOTIDE SEQUENCE [LARGE SCALE GENOMIC DNA]</scope>
    <source>
        <strain evidence="3">Ve08.2h10</strain>
    </source>
</reference>